<evidence type="ECO:0000313" key="1">
    <source>
        <dbReference type="EMBL" id="MDO1448096.1"/>
    </source>
</evidence>
<accession>A0ABT8R7L5</accession>
<dbReference type="RefSeq" id="WP_302038901.1">
    <property type="nucleotide sequence ID" value="NZ_JAUKPO010000010.1"/>
</dbReference>
<organism evidence="1 2">
    <name type="scientific">Rhodocytophaga aerolata</name>
    <dbReference type="NCBI Taxonomy" id="455078"/>
    <lineage>
        <taxon>Bacteria</taxon>
        <taxon>Pseudomonadati</taxon>
        <taxon>Bacteroidota</taxon>
        <taxon>Cytophagia</taxon>
        <taxon>Cytophagales</taxon>
        <taxon>Rhodocytophagaceae</taxon>
        <taxon>Rhodocytophaga</taxon>
    </lineage>
</organism>
<comment type="caution">
    <text evidence="1">The sequence shown here is derived from an EMBL/GenBank/DDBJ whole genome shotgun (WGS) entry which is preliminary data.</text>
</comment>
<evidence type="ECO:0000313" key="2">
    <source>
        <dbReference type="Proteomes" id="UP001168528"/>
    </source>
</evidence>
<reference evidence="1" key="1">
    <citation type="submission" date="2023-07" db="EMBL/GenBank/DDBJ databases">
        <title>The genome sequence of Rhodocytophaga aerolata KACC 12507.</title>
        <authorList>
            <person name="Zhang X."/>
        </authorList>
    </citation>
    <scope>NUCLEOTIDE SEQUENCE</scope>
    <source>
        <strain evidence="1">KACC 12507</strain>
    </source>
</reference>
<keyword evidence="2" id="KW-1185">Reference proteome</keyword>
<proteinExistence type="predicted"/>
<dbReference type="EMBL" id="JAUKPO010000010">
    <property type="protein sequence ID" value="MDO1448096.1"/>
    <property type="molecule type" value="Genomic_DNA"/>
</dbReference>
<evidence type="ECO:0008006" key="3">
    <source>
        <dbReference type="Google" id="ProtNLM"/>
    </source>
</evidence>
<gene>
    <name evidence="1" type="ORF">Q0590_17615</name>
</gene>
<name>A0ABT8R7L5_9BACT</name>
<sequence length="55" mass="6598">MMAVAIFYRLSKKAKLTWFLQNSPDTAATRSRYSSYFLFDENSKIIEFYQLNFDE</sequence>
<dbReference type="Proteomes" id="UP001168528">
    <property type="component" value="Unassembled WGS sequence"/>
</dbReference>
<protein>
    <recommendedName>
        <fullName evidence="3">Glyoxalase/fosfomycin resistance/dioxygenase domain-containing protein</fullName>
    </recommendedName>
</protein>